<organism evidence="3 4">
    <name type="scientific">Halarsenatibacter silvermanii</name>
    <dbReference type="NCBI Taxonomy" id="321763"/>
    <lineage>
        <taxon>Bacteria</taxon>
        <taxon>Bacillati</taxon>
        <taxon>Bacillota</taxon>
        <taxon>Clostridia</taxon>
        <taxon>Halanaerobiales</taxon>
        <taxon>Halarsenatibacteraceae</taxon>
        <taxon>Halarsenatibacter</taxon>
    </lineage>
</organism>
<keyword evidence="4" id="KW-1185">Reference proteome</keyword>
<dbReference type="InterPro" id="IPR043129">
    <property type="entry name" value="ATPase_NBD"/>
</dbReference>
<dbReference type="InterPro" id="IPR008040">
    <property type="entry name" value="Hydant_A_N"/>
</dbReference>
<evidence type="ECO:0000259" key="2">
    <source>
        <dbReference type="Pfam" id="PF05378"/>
    </source>
</evidence>
<sequence length="616" mass="67588">MILAIDVGGTHADGVLLFENQGNCRLQVGRKEKKAVGKNGLRYTVTELLKELLENIDFENSDSQLKRVVISTTLPTNLLAQKTVKNVGLMLIPGPGAAPERSFYGDENIVLEGFIDHRGKEVKKLSQQQVVNAAEKFKASEIKNIAIAGKFSCRNPRQEQQARDWLQCSSKFNFDSIIPGHLSAPVLNFPRRAATSCCSAAIAAEQRHFSEEVEKIVRERAGEMTEIKFLKSDGGTMSKEQLKREPVKAVNSGPAASIMGIRASMSDDYSSRTFVTLDIGGTTTDIGLFVEGEPVFEKKGIEVNNMSTSIKGLFSRSVPLGGDSCIKIKKGEIKIGPERTGPPAALGGDSLTPIDALVFLYQKKESPFISEAESKMNIQIGENAFEMKDWDIERSRKALQRAAENLAPAVLARAGDEFVLVESAVRDSEDKAALLIIDKFTAGISRRINDILKELAEKPVYTVKELLKDVKIEPELILGMGGPARDFLPLVAEKINLEYQLVPHAEVANAIGAGCTRPTRKINVRVDTRRGEYVIPELGENGKLEGNISENWPERKAKEVLREVYPRKNPEIEITRKESFPTVSGFRTTGNITEITAQVKPDIIGKIVDSGADGNA</sequence>
<evidence type="ECO:0000259" key="1">
    <source>
        <dbReference type="Pfam" id="PF01968"/>
    </source>
</evidence>
<dbReference type="AlphaFoldDB" id="A0A1G9KJ22"/>
<dbReference type="EMBL" id="FNGO01000005">
    <property type="protein sequence ID" value="SDL49778.1"/>
    <property type="molecule type" value="Genomic_DNA"/>
</dbReference>
<reference evidence="3 4" key="1">
    <citation type="submission" date="2016-10" db="EMBL/GenBank/DDBJ databases">
        <authorList>
            <person name="de Groot N.N."/>
        </authorList>
    </citation>
    <scope>NUCLEOTIDE SEQUENCE [LARGE SCALE GENOMIC DNA]</scope>
    <source>
        <strain evidence="3 4">SLAS-1</strain>
    </source>
</reference>
<dbReference type="PANTHER" id="PTHR11365">
    <property type="entry name" value="5-OXOPROLINASE RELATED"/>
    <property type="match status" value="1"/>
</dbReference>
<dbReference type="GO" id="GO:0005829">
    <property type="term" value="C:cytosol"/>
    <property type="evidence" value="ECO:0007669"/>
    <property type="project" value="TreeGrafter"/>
</dbReference>
<feature type="domain" description="Hydantoinase/oxoprolinase N-terminal" evidence="2">
    <location>
        <begin position="3"/>
        <end position="166"/>
    </location>
</feature>
<proteinExistence type="predicted"/>
<dbReference type="GO" id="GO:0017168">
    <property type="term" value="F:5-oxoprolinase (ATP-hydrolyzing) activity"/>
    <property type="evidence" value="ECO:0007669"/>
    <property type="project" value="TreeGrafter"/>
</dbReference>
<evidence type="ECO:0000313" key="3">
    <source>
        <dbReference type="EMBL" id="SDL49778.1"/>
    </source>
</evidence>
<dbReference type="GO" id="GO:0006749">
    <property type="term" value="P:glutathione metabolic process"/>
    <property type="evidence" value="ECO:0007669"/>
    <property type="project" value="TreeGrafter"/>
</dbReference>
<evidence type="ECO:0000313" key="4">
    <source>
        <dbReference type="Proteomes" id="UP000199476"/>
    </source>
</evidence>
<dbReference type="InterPro" id="IPR045079">
    <property type="entry name" value="Oxoprolinase-like"/>
</dbReference>
<dbReference type="SUPFAM" id="SSF53067">
    <property type="entry name" value="Actin-like ATPase domain"/>
    <property type="match status" value="1"/>
</dbReference>
<dbReference type="OrthoDB" id="9768323at2"/>
<feature type="domain" description="Hydantoinase A/oxoprolinase" evidence="1">
    <location>
        <begin position="192"/>
        <end position="519"/>
    </location>
</feature>
<protein>
    <submittedName>
        <fullName evidence="3">Hydantoinase/oxoprolinase N-terminal region</fullName>
    </submittedName>
</protein>
<dbReference type="PANTHER" id="PTHR11365:SF2">
    <property type="entry name" value="5-OXOPROLINASE"/>
    <property type="match status" value="1"/>
</dbReference>
<accession>A0A1G9KJ22</accession>
<dbReference type="Pfam" id="PF01968">
    <property type="entry name" value="Hydantoinase_A"/>
    <property type="match status" value="1"/>
</dbReference>
<dbReference type="Proteomes" id="UP000199476">
    <property type="component" value="Unassembled WGS sequence"/>
</dbReference>
<name>A0A1G9KJ22_9FIRM</name>
<dbReference type="InterPro" id="IPR002821">
    <property type="entry name" value="Hydantoinase_A"/>
</dbReference>
<gene>
    <name evidence="3" type="ORF">SAMN04488692_10534</name>
</gene>
<dbReference type="STRING" id="321763.SAMN04488692_10534"/>
<dbReference type="Pfam" id="PF05378">
    <property type="entry name" value="Hydant_A_N"/>
    <property type="match status" value="1"/>
</dbReference>
<dbReference type="RefSeq" id="WP_089758784.1">
    <property type="nucleotide sequence ID" value="NZ_FNGO01000005.1"/>
</dbReference>